<dbReference type="Proteomes" id="UP000013456">
    <property type="component" value="Chromosome 1"/>
</dbReference>
<dbReference type="AlphaFoldDB" id="G7MHL7"/>
<reference evidence="2" key="1">
    <citation type="journal article" date="2011" name="Nat. Biotechnol.">
        <title>Genome sequencing and comparison of two nonhuman primate animal models, the cynomolgus and Chinese rhesus macaques.</title>
        <authorList>
            <person name="Yan G."/>
            <person name="Zhang G."/>
            <person name="Fang X."/>
            <person name="Zhang Y."/>
            <person name="Li C."/>
            <person name="Ling F."/>
            <person name="Cooper D.N."/>
            <person name="Li Q."/>
            <person name="Li Y."/>
            <person name="van Gool A.J."/>
            <person name="Du H."/>
            <person name="Chen J."/>
            <person name="Chen R."/>
            <person name="Zhang P."/>
            <person name="Huang Z."/>
            <person name="Thompson J.R."/>
            <person name="Meng Y."/>
            <person name="Bai Y."/>
            <person name="Wang J."/>
            <person name="Zhuo M."/>
            <person name="Wang T."/>
            <person name="Huang Y."/>
            <person name="Wei L."/>
            <person name="Li J."/>
            <person name="Wang Z."/>
            <person name="Hu H."/>
            <person name="Yang P."/>
            <person name="Le L."/>
            <person name="Stenson P.D."/>
            <person name="Li B."/>
            <person name="Liu X."/>
            <person name="Ball E.V."/>
            <person name="An N."/>
            <person name="Huang Q."/>
            <person name="Zhang Y."/>
            <person name="Fan W."/>
            <person name="Zhang X."/>
            <person name="Li Y."/>
            <person name="Wang W."/>
            <person name="Katze M.G."/>
            <person name="Su B."/>
            <person name="Nielsen R."/>
            <person name="Yang H."/>
            <person name="Wang J."/>
            <person name="Wang X."/>
            <person name="Wang J."/>
        </authorList>
    </citation>
    <scope>NUCLEOTIDE SEQUENCE [LARGE SCALE GENOMIC DNA]</scope>
    <source>
        <strain evidence="2">CR-5</strain>
    </source>
</reference>
<name>G7MHL7_MACMU</name>
<sequence length="146" mass="15546">MALWAELGCLPPSVSAFFFLHLGPSRGWKEKRGWERMESMTASGAPGGSGEEGVEGQWLRGFLLQPSAGLRVGVIGGGGGFLPHCSRLQCFLGILTVCGFLVTKLESCIRSHDSANNEYLLCAEAAGQPVITGKEARRAIWPGSPI</sequence>
<keyword evidence="1" id="KW-0732">Signal</keyword>
<feature type="chain" id="PRO_5003499822" evidence="1">
    <location>
        <begin position="17"/>
        <end position="146"/>
    </location>
</feature>
<evidence type="ECO:0000256" key="1">
    <source>
        <dbReference type="SAM" id="SignalP"/>
    </source>
</evidence>
<accession>G7MHL7</accession>
<evidence type="ECO:0000313" key="2">
    <source>
        <dbReference type="EMBL" id="EHH14437.1"/>
    </source>
</evidence>
<organism evidence="2">
    <name type="scientific">Macaca mulatta</name>
    <name type="common">Rhesus macaque</name>
    <dbReference type="NCBI Taxonomy" id="9544"/>
    <lineage>
        <taxon>Eukaryota</taxon>
        <taxon>Metazoa</taxon>
        <taxon>Chordata</taxon>
        <taxon>Craniata</taxon>
        <taxon>Vertebrata</taxon>
        <taxon>Euteleostomi</taxon>
        <taxon>Mammalia</taxon>
        <taxon>Eutheria</taxon>
        <taxon>Euarchontoglires</taxon>
        <taxon>Primates</taxon>
        <taxon>Haplorrhini</taxon>
        <taxon>Catarrhini</taxon>
        <taxon>Cercopithecidae</taxon>
        <taxon>Cercopithecinae</taxon>
        <taxon>Macaca</taxon>
    </lineage>
</organism>
<protein>
    <submittedName>
        <fullName evidence="2">Uncharacterized protein</fullName>
    </submittedName>
</protein>
<proteinExistence type="predicted"/>
<feature type="signal peptide" evidence="1">
    <location>
        <begin position="1"/>
        <end position="16"/>
    </location>
</feature>
<gene>
    <name evidence="2" type="ORF">EGK_00363</name>
</gene>
<dbReference type="EMBL" id="CM001253">
    <property type="protein sequence ID" value="EHH14437.1"/>
    <property type="molecule type" value="Genomic_DNA"/>
</dbReference>